<dbReference type="OrthoDB" id="2506442at2759"/>
<evidence type="ECO:0000256" key="8">
    <source>
        <dbReference type="SAM" id="MobiDB-lite"/>
    </source>
</evidence>
<dbReference type="GO" id="GO:0032259">
    <property type="term" value="P:methylation"/>
    <property type="evidence" value="ECO:0007669"/>
    <property type="project" value="UniProtKB-KW"/>
</dbReference>
<protein>
    <submittedName>
        <fullName evidence="11">SET domain-containing protein</fullName>
    </submittedName>
</protein>
<dbReference type="GO" id="GO:0008270">
    <property type="term" value="F:zinc ion binding"/>
    <property type="evidence" value="ECO:0007669"/>
    <property type="project" value="InterPro"/>
</dbReference>
<organism evidence="11 12">
    <name type="scientific">Acaromyces ingoldii</name>
    <dbReference type="NCBI Taxonomy" id="215250"/>
    <lineage>
        <taxon>Eukaryota</taxon>
        <taxon>Fungi</taxon>
        <taxon>Dikarya</taxon>
        <taxon>Basidiomycota</taxon>
        <taxon>Ustilaginomycotina</taxon>
        <taxon>Exobasidiomycetes</taxon>
        <taxon>Exobasidiales</taxon>
        <taxon>Cryptobasidiaceae</taxon>
        <taxon>Acaromyces</taxon>
    </lineage>
</organism>
<proteinExistence type="predicted"/>
<dbReference type="PROSITE" id="PS50280">
    <property type="entry name" value="SET"/>
    <property type="match status" value="1"/>
</dbReference>
<dbReference type="STRING" id="215250.A0A316YFP3"/>
<dbReference type="InterPro" id="IPR050973">
    <property type="entry name" value="H3K9_Histone-Lys_N-MTase"/>
</dbReference>
<dbReference type="InterPro" id="IPR046341">
    <property type="entry name" value="SET_dom_sf"/>
</dbReference>
<dbReference type="SMART" id="SM00317">
    <property type="entry name" value="SET"/>
    <property type="match status" value="1"/>
</dbReference>
<keyword evidence="2" id="KW-0158">Chromosome</keyword>
<dbReference type="GO" id="GO:0005634">
    <property type="term" value="C:nucleus"/>
    <property type="evidence" value="ECO:0007669"/>
    <property type="project" value="InterPro"/>
</dbReference>
<evidence type="ECO:0000313" key="11">
    <source>
        <dbReference type="EMBL" id="PWN87896.1"/>
    </source>
</evidence>
<dbReference type="PANTHER" id="PTHR46223">
    <property type="entry name" value="HISTONE-LYSINE N-METHYLTRANSFERASE SUV39H"/>
    <property type="match status" value="1"/>
</dbReference>
<keyword evidence="3" id="KW-0489">Methyltransferase</keyword>
<evidence type="ECO:0000256" key="3">
    <source>
        <dbReference type="ARBA" id="ARBA00022603"/>
    </source>
</evidence>
<keyword evidence="5" id="KW-0949">S-adenosyl-L-methionine</keyword>
<dbReference type="Pfam" id="PF00856">
    <property type="entry name" value="SET"/>
    <property type="match status" value="1"/>
</dbReference>
<evidence type="ECO:0000256" key="2">
    <source>
        <dbReference type="ARBA" id="ARBA00022454"/>
    </source>
</evidence>
<evidence type="ECO:0000256" key="6">
    <source>
        <dbReference type="ARBA" id="ARBA00022723"/>
    </source>
</evidence>
<feature type="domain" description="Pre-SET" evidence="10">
    <location>
        <begin position="70"/>
        <end position="142"/>
    </location>
</feature>
<dbReference type="SUPFAM" id="SSF82199">
    <property type="entry name" value="SET domain"/>
    <property type="match status" value="1"/>
</dbReference>
<dbReference type="Proteomes" id="UP000245768">
    <property type="component" value="Unassembled WGS sequence"/>
</dbReference>
<evidence type="ECO:0000256" key="1">
    <source>
        <dbReference type="ARBA" id="ARBA00004286"/>
    </source>
</evidence>
<dbReference type="GeneID" id="37044569"/>
<evidence type="ECO:0000256" key="5">
    <source>
        <dbReference type="ARBA" id="ARBA00022691"/>
    </source>
</evidence>
<dbReference type="RefSeq" id="XP_025375094.1">
    <property type="nucleotide sequence ID" value="XM_025522653.1"/>
</dbReference>
<evidence type="ECO:0000313" key="12">
    <source>
        <dbReference type="Proteomes" id="UP000245768"/>
    </source>
</evidence>
<reference evidence="11 12" key="1">
    <citation type="journal article" date="2018" name="Mol. Biol. Evol.">
        <title>Broad Genomic Sampling Reveals a Smut Pathogenic Ancestry of the Fungal Clade Ustilaginomycotina.</title>
        <authorList>
            <person name="Kijpornyongpan T."/>
            <person name="Mondo S.J."/>
            <person name="Barry K."/>
            <person name="Sandor L."/>
            <person name="Lee J."/>
            <person name="Lipzen A."/>
            <person name="Pangilinan J."/>
            <person name="LaButti K."/>
            <person name="Hainaut M."/>
            <person name="Henrissat B."/>
            <person name="Grigoriev I.V."/>
            <person name="Spatafora J.W."/>
            <person name="Aime M.C."/>
        </authorList>
    </citation>
    <scope>NUCLEOTIDE SEQUENCE [LARGE SCALE GENOMIC DNA]</scope>
    <source>
        <strain evidence="11 12">MCA 4198</strain>
    </source>
</reference>
<keyword evidence="4" id="KW-0808">Transferase</keyword>
<keyword evidence="12" id="KW-1185">Reference proteome</keyword>
<feature type="domain" description="SET" evidence="9">
    <location>
        <begin position="145"/>
        <end position="286"/>
    </location>
</feature>
<keyword evidence="6" id="KW-0479">Metal-binding</keyword>
<accession>A0A316YFP3</accession>
<sequence>MVDLAGGREAVEVRLGESVSQELTRRLAASFREYLPTCKLHESYLASRLNETVKLRHEAERGTDDEYDEAGCSCEPDEAGQACSATSESCDCVGTYGNFYVDQPASPTLLLDAIPARHALVECSDECACSTKGCANRVVGRGLRAALTVVDAGPSMGLGLQTTHSISKGHFVIEYAGEIVSDHEARQRWEAYAMDENVVGNYILAVKEHSEGHILRTNIDPTRVGNAARFINHSCDANLVMLPVRVDGSIQLTSQSEQVRAPSPPRAALFAKRDIAAGEQLSFDYSDGSSSSGESGGGQSTTGREEQAVGATMARCLCMAATCRGWLYTDASL</sequence>
<dbReference type="InParanoid" id="A0A316YFP3"/>
<keyword evidence="7" id="KW-0862">Zinc</keyword>
<dbReference type="AlphaFoldDB" id="A0A316YFP3"/>
<gene>
    <name evidence="11" type="ORF">FA10DRAFT_269177</name>
</gene>
<dbReference type="InterPro" id="IPR007728">
    <property type="entry name" value="Pre-SET_dom"/>
</dbReference>
<dbReference type="Gene3D" id="2.170.270.10">
    <property type="entry name" value="SET domain"/>
    <property type="match status" value="1"/>
</dbReference>
<dbReference type="GO" id="GO:0005694">
    <property type="term" value="C:chromosome"/>
    <property type="evidence" value="ECO:0007669"/>
    <property type="project" value="UniProtKB-SubCell"/>
</dbReference>
<evidence type="ECO:0000259" key="10">
    <source>
        <dbReference type="PROSITE" id="PS50867"/>
    </source>
</evidence>
<dbReference type="EMBL" id="KZ819639">
    <property type="protein sequence ID" value="PWN87896.1"/>
    <property type="molecule type" value="Genomic_DNA"/>
</dbReference>
<evidence type="ECO:0000256" key="7">
    <source>
        <dbReference type="ARBA" id="ARBA00022833"/>
    </source>
</evidence>
<dbReference type="InterPro" id="IPR001214">
    <property type="entry name" value="SET_dom"/>
</dbReference>
<comment type="subcellular location">
    <subcellularLocation>
        <location evidence="1">Chromosome</location>
    </subcellularLocation>
</comment>
<evidence type="ECO:0000256" key="4">
    <source>
        <dbReference type="ARBA" id="ARBA00022679"/>
    </source>
</evidence>
<dbReference type="PROSITE" id="PS50867">
    <property type="entry name" value="PRE_SET"/>
    <property type="match status" value="1"/>
</dbReference>
<name>A0A316YFP3_9BASI</name>
<dbReference type="PANTHER" id="PTHR46223:SF3">
    <property type="entry name" value="HISTONE-LYSINE N-METHYLTRANSFERASE SET-23"/>
    <property type="match status" value="1"/>
</dbReference>
<feature type="region of interest" description="Disordered" evidence="8">
    <location>
        <begin position="284"/>
        <end position="306"/>
    </location>
</feature>
<evidence type="ECO:0000259" key="9">
    <source>
        <dbReference type="PROSITE" id="PS50280"/>
    </source>
</evidence>
<dbReference type="GO" id="GO:0042054">
    <property type="term" value="F:histone methyltransferase activity"/>
    <property type="evidence" value="ECO:0007669"/>
    <property type="project" value="InterPro"/>
</dbReference>